<feature type="transmembrane region" description="Helical" evidence="10">
    <location>
        <begin position="269"/>
        <end position="286"/>
    </location>
</feature>
<evidence type="ECO:0000256" key="1">
    <source>
        <dbReference type="ARBA" id="ARBA00004127"/>
    </source>
</evidence>
<dbReference type="InterPro" id="IPR038770">
    <property type="entry name" value="Na+/solute_symporter_sf"/>
</dbReference>
<accession>A0A0E3V1J7</accession>
<feature type="domain" description="RCK N-terminal" evidence="11">
    <location>
        <begin position="410"/>
        <end position="527"/>
    </location>
</feature>
<feature type="transmembrane region" description="Helical" evidence="10">
    <location>
        <begin position="150"/>
        <end position="173"/>
    </location>
</feature>
<name>A0A0E3V1J7_9BURK</name>
<dbReference type="FunFam" id="3.40.50.720:FF:000036">
    <property type="entry name" value="Glutathione-regulated potassium-efflux system protein KefB"/>
    <property type="match status" value="1"/>
</dbReference>
<evidence type="ECO:0000259" key="12">
    <source>
        <dbReference type="PROSITE" id="PS51202"/>
    </source>
</evidence>
<feature type="transmembrane region" description="Helical" evidence="10">
    <location>
        <begin position="292"/>
        <end position="316"/>
    </location>
</feature>
<feature type="transmembrane region" description="Helical" evidence="10">
    <location>
        <begin position="85"/>
        <end position="111"/>
    </location>
</feature>
<feature type="transmembrane region" description="Helical" evidence="10">
    <location>
        <begin position="117"/>
        <end position="138"/>
    </location>
</feature>
<evidence type="ECO:0000256" key="2">
    <source>
        <dbReference type="ARBA" id="ARBA00022448"/>
    </source>
</evidence>
<dbReference type="PANTHER" id="PTHR46157">
    <property type="entry name" value="K(+) EFFLUX ANTIPORTER 3, CHLOROPLASTIC"/>
    <property type="match status" value="1"/>
</dbReference>
<dbReference type="RefSeq" id="WP_046330872.1">
    <property type="nucleotide sequence ID" value="NZ_CP007501.1"/>
</dbReference>
<dbReference type="PATRIC" id="fig|576611.7.peg.1919"/>
<evidence type="ECO:0000256" key="10">
    <source>
        <dbReference type="SAM" id="Phobius"/>
    </source>
</evidence>
<keyword evidence="3" id="KW-0050">Antiport</keyword>
<feature type="domain" description="RCK C-terminal" evidence="12">
    <location>
        <begin position="573"/>
        <end position="660"/>
    </location>
</feature>
<dbReference type="Pfam" id="PF02254">
    <property type="entry name" value="TrkA_N"/>
    <property type="match status" value="1"/>
</dbReference>
<dbReference type="GO" id="GO:0005886">
    <property type="term" value="C:plasma membrane"/>
    <property type="evidence" value="ECO:0007669"/>
    <property type="project" value="TreeGrafter"/>
</dbReference>
<evidence type="ECO:0000256" key="3">
    <source>
        <dbReference type="ARBA" id="ARBA00022449"/>
    </source>
</evidence>
<dbReference type="KEGG" id="pdq:CL55_00018910"/>
<dbReference type="OrthoDB" id="9781411at2"/>
<dbReference type="GO" id="GO:0012505">
    <property type="term" value="C:endomembrane system"/>
    <property type="evidence" value="ECO:0007669"/>
    <property type="project" value="UniProtKB-SubCell"/>
</dbReference>
<dbReference type="Pfam" id="PF00999">
    <property type="entry name" value="Na_H_Exchanger"/>
    <property type="match status" value="1"/>
</dbReference>
<evidence type="ECO:0000256" key="5">
    <source>
        <dbReference type="ARBA" id="ARBA00022692"/>
    </source>
</evidence>
<dbReference type="InterPro" id="IPR036291">
    <property type="entry name" value="NAD(P)-bd_dom_sf"/>
</dbReference>
<dbReference type="PROSITE" id="PS51201">
    <property type="entry name" value="RCK_N"/>
    <property type="match status" value="1"/>
</dbReference>
<evidence type="ECO:0000259" key="11">
    <source>
        <dbReference type="PROSITE" id="PS51201"/>
    </source>
</evidence>
<dbReference type="InterPro" id="IPR036721">
    <property type="entry name" value="RCK_C_sf"/>
</dbReference>
<reference evidence="13 14" key="1">
    <citation type="submission" date="2014-03" db="EMBL/GenBank/DDBJ databases">
        <title>Genome of Polynucleobacter strain MWH-MoK4.</title>
        <authorList>
            <person name="Hahn M.W."/>
        </authorList>
    </citation>
    <scope>NUCLEOTIDE SEQUENCE [LARGE SCALE GENOMIC DNA]</scope>
    <source>
        <strain evidence="13 14">MWH-MoK4</strain>
    </source>
</reference>
<feature type="transmembrane region" description="Helical" evidence="10">
    <location>
        <begin position="30"/>
        <end position="48"/>
    </location>
</feature>
<dbReference type="EMBL" id="CP007501">
    <property type="protein sequence ID" value="AKD26224.1"/>
    <property type="molecule type" value="Genomic_DNA"/>
</dbReference>
<protein>
    <submittedName>
        <fullName evidence="13">Kef-type K+ transport systems, membrane component</fullName>
    </submittedName>
</protein>
<dbReference type="AlphaFoldDB" id="A0A0E3V1J7"/>
<feature type="transmembrane region" description="Helical" evidence="10">
    <location>
        <begin position="54"/>
        <end position="73"/>
    </location>
</feature>
<keyword evidence="14" id="KW-1185">Reference proteome</keyword>
<dbReference type="PROSITE" id="PS51202">
    <property type="entry name" value="RCK_C"/>
    <property type="match status" value="1"/>
</dbReference>
<feature type="transmembrane region" description="Helical" evidence="10">
    <location>
        <begin position="211"/>
        <end position="233"/>
    </location>
</feature>
<dbReference type="STRING" id="1835254.CL55_00018910"/>
<keyword evidence="2" id="KW-0813">Transport</keyword>
<gene>
    <name evidence="13" type="ORF">CL55_00018910</name>
</gene>
<dbReference type="GO" id="GO:0015297">
    <property type="term" value="F:antiporter activity"/>
    <property type="evidence" value="ECO:0007669"/>
    <property type="project" value="UniProtKB-KW"/>
</dbReference>
<dbReference type="Pfam" id="PF02080">
    <property type="entry name" value="TrkA_C"/>
    <property type="match status" value="1"/>
</dbReference>
<dbReference type="InterPro" id="IPR003148">
    <property type="entry name" value="RCK_N"/>
</dbReference>
<comment type="subcellular location">
    <subcellularLocation>
        <location evidence="1">Endomembrane system</location>
        <topology evidence="1">Multi-pass membrane protein</topology>
    </subcellularLocation>
</comment>
<feature type="transmembrane region" description="Helical" evidence="10">
    <location>
        <begin position="179"/>
        <end position="199"/>
    </location>
</feature>
<dbReference type="InterPro" id="IPR006153">
    <property type="entry name" value="Cation/H_exchanger_TM"/>
</dbReference>
<dbReference type="GO" id="GO:0008324">
    <property type="term" value="F:monoatomic cation transmembrane transporter activity"/>
    <property type="evidence" value="ECO:0007669"/>
    <property type="project" value="InterPro"/>
</dbReference>
<dbReference type="GO" id="GO:1902600">
    <property type="term" value="P:proton transmembrane transport"/>
    <property type="evidence" value="ECO:0007669"/>
    <property type="project" value="InterPro"/>
</dbReference>
<keyword evidence="7 10" id="KW-1133">Transmembrane helix</keyword>
<evidence type="ECO:0000256" key="7">
    <source>
        <dbReference type="ARBA" id="ARBA00022989"/>
    </source>
</evidence>
<dbReference type="Gene3D" id="3.40.50.720">
    <property type="entry name" value="NAD(P)-binding Rossmann-like Domain"/>
    <property type="match status" value="1"/>
</dbReference>
<keyword evidence="9 10" id="KW-0472">Membrane</keyword>
<evidence type="ECO:0000313" key="14">
    <source>
        <dbReference type="Proteomes" id="UP000061135"/>
    </source>
</evidence>
<dbReference type="SUPFAM" id="SSF116726">
    <property type="entry name" value="TrkA C-terminal domain-like"/>
    <property type="match status" value="1"/>
</dbReference>
<keyword evidence="8" id="KW-0406">Ion transport</keyword>
<dbReference type="GO" id="GO:0006813">
    <property type="term" value="P:potassium ion transport"/>
    <property type="evidence" value="ECO:0007669"/>
    <property type="project" value="UniProtKB-KW"/>
</dbReference>
<evidence type="ECO:0000313" key="13">
    <source>
        <dbReference type="EMBL" id="AKD26224.1"/>
    </source>
</evidence>
<dbReference type="SUPFAM" id="SSF51735">
    <property type="entry name" value="NAD(P)-binding Rossmann-fold domains"/>
    <property type="match status" value="1"/>
</dbReference>
<feature type="transmembrane region" description="Helical" evidence="10">
    <location>
        <begin position="6"/>
        <end position="25"/>
    </location>
</feature>
<dbReference type="InterPro" id="IPR006037">
    <property type="entry name" value="RCK_C"/>
</dbReference>
<organism evidence="13 14">
    <name type="scientific">Polynucleobacter duraquae</name>
    <dbReference type="NCBI Taxonomy" id="1835254"/>
    <lineage>
        <taxon>Bacteria</taxon>
        <taxon>Pseudomonadati</taxon>
        <taxon>Pseudomonadota</taxon>
        <taxon>Betaproteobacteria</taxon>
        <taxon>Burkholderiales</taxon>
        <taxon>Burkholderiaceae</taxon>
        <taxon>Polynucleobacter</taxon>
    </lineage>
</organism>
<dbReference type="Gene3D" id="1.20.1530.20">
    <property type="match status" value="1"/>
</dbReference>
<evidence type="ECO:0000256" key="4">
    <source>
        <dbReference type="ARBA" id="ARBA00022538"/>
    </source>
</evidence>
<sequence length="660" mass="71620">MPSVLQLTLILLASAVAGVVIFRYFGLPPILGYLAIGVLIGPHALGLANDSATVKYLAEFGVVFLMFSIGLEFNLHKLRAMRTIVFGLGGSQVILTMLLAVPASLLMNWIYPISWQAAIALGGALAMSSTAIVTKLISDRSEIETEHGRNIIGILLFQDLAVVFLLILLPSLGKNPGDLFLALTAASIKITVALVLIFVIGQTLMSRWFGLVAKLGSQELFMLNLLLIVLGMAGLTEHFGLSLALGAFLAGMLIAETPYRHQVEEDVKPFRDVLLGLFFITVGMLLDFEVIYQQWMLVLLLLIGPLIFKFGLIALLSRAFGSSPGISIRTGLCLAQAGEFGFVLLNQIDGLDLIDPALSQAVLAAMLLSMFGAPFLIQYSDRIAMRFSSNEWLLQSLALTRVAAKSVRTENHVVICGFGRSGQSLARMLDQEKIPYIALDMDPDRVKEAAAAGDNVVYGDASRENYLVAAGLSRAKAVVITYADTPASFKVLHQVERLRPGMTVLVRTKDDADLAKLQAAGATEVVPELIEGSLMMASHVLLIMGVPMRKVVRRITGAREARYSLLRGYFRGVNDEVDSKESWRLHSVTLLPESASIGQTLEELHLENEGVSVQAVRRKVGGFDYVKLELTPDLRLQANDILVLSGNSEATDLAESKLLG</sequence>
<evidence type="ECO:0000256" key="6">
    <source>
        <dbReference type="ARBA" id="ARBA00022958"/>
    </source>
</evidence>
<keyword evidence="4" id="KW-0633">Potassium transport</keyword>
<dbReference type="Proteomes" id="UP000061135">
    <property type="component" value="Chromosome"/>
</dbReference>
<evidence type="ECO:0000256" key="8">
    <source>
        <dbReference type="ARBA" id="ARBA00023065"/>
    </source>
</evidence>
<keyword evidence="5 10" id="KW-0812">Transmembrane</keyword>
<proteinExistence type="predicted"/>
<evidence type="ECO:0000256" key="9">
    <source>
        <dbReference type="ARBA" id="ARBA00023136"/>
    </source>
</evidence>
<feature type="transmembrane region" description="Helical" evidence="10">
    <location>
        <begin position="357"/>
        <end position="377"/>
    </location>
</feature>
<dbReference type="PANTHER" id="PTHR46157:SF4">
    <property type="entry name" value="K(+) EFFLUX ANTIPORTER 3, CHLOROPLASTIC"/>
    <property type="match status" value="1"/>
</dbReference>
<dbReference type="Gene3D" id="3.30.70.1450">
    <property type="entry name" value="Regulator of K+ conductance, C-terminal domain"/>
    <property type="match status" value="1"/>
</dbReference>
<keyword evidence="6" id="KW-0630">Potassium</keyword>
<dbReference type="HOGENOM" id="CLU_005126_9_0_4"/>